<comment type="caution">
    <text evidence="1">The sequence shown here is derived from an EMBL/GenBank/DDBJ whole genome shotgun (WGS) entry which is preliminary data.</text>
</comment>
<keyword evidence="2" id="KW-1185">Reference proteome</keyword>
<dbReference type="Proteomes" id="UP001152747">
    <property type="component" value="Unassembled WGS sequence"/>
</dbReference>
<accession>A0A9P1IG65</accession>
<organism evidence="1 2">
    <name type="scientific">Caenorhabditis angaria</name>
    <dbReference type="NCBI Taxonomy" id="860376"/>
    <lineage>
        <taxon>Eukaryota</taxon>
        <taxon>Metazoa</taxon>
        <taxon>Ecdysozoa</taxon>
        <taxon>Nematoda</taxon>
        <taxon>Chromadorea</taxon>
        <taxon>Rhabditida</taxon>
        <taxon>Rhabditina</taxon>
        <taxon>Rhabditomorpha</taxon>
        <taxon>Rhabditoidea</taxon>
        <taxon>Rhabditidae</taxon>
        <taxon>Peloderinae</taxon>
        <taxon>Caenorhabditis</taxon>
    </lineage>
</organism>
<dbReference type="OrthoDB" id="5800475at2759"/>
<protein>
    <submittedName>
        <fullName evidence="1">Uncharacterized protein</fullName>
    </submittedName>
</protein>
<dbReference type="AlphaFoldDB" id="A0A9P1IG65"/>
<proteinExistence type="predicted"/>
<name>A0A9P1IG65_9PELO</name>
<reference evidence="1" key="1">
    <citation type="submission" date="2022-11" db="EMBL/GenBank/DDBJ databases">
        <authorList>
            <person name="Kikuchi T."/>
        </authorList>
    </citation>
    <scope>NUCLEOTIDE SEQUENCE</scope>
    <source>
        <strain evidence="1">PS1010</strain>
    </source>
</reference>
<evidence type="ECO:0000313" key="1">
    <source>
        <dbReference type="EMBL" id="CAI5444455.1"/>
    </source>
</evidence>
<sequence>MSTRYLSIPARLLHRRLNRVGIVGRQLFVHPNSDTSIEIWQVDSIFPDSWQCLLNLPAATVIYSIPAFSYDLPYILVFFGGVLEEEDNFEILIYRLNYETKEVKKFRLDPSRCLPANNTFDLPLETVSLRIGAKMQCCLFDRSIVQGPIPYWRLDFDEQNDVFWFERDDIKARDVRDADSETDRLQCSRFSIAFDAPGRIFGRLQDDGSMMIYNAQLEKWLQYSLENSSTFDLPPTTVRGLRESYGRNGRRVGAVESPLTFHPDSNGICIVKLVKNDHRHYFYRMQLDHSSQTFSCSPRGSVHLEKGAFEQLLSCHYSHSASRIPQFGAYKKFLNGNFLRKEQVKELCKIVYRNLS</sequence>
<evidence type="ECO:0000313" key="2">
    <source>
        <dbReference type="Proteomes" id="UP001152747"/>
    </source>
</evidence>
<gene>
    <name evidence="1" type="ORF">CAMP_LOCUS7092</name>
</gene>
<dbReference type="EMBL" id="CANHGI010000003">
    <property type="protein sequence ID" value="CAI5444455.1"/>
    <property type="molecule type" value="Genomic_DNA"/>
</dbReference>